<dbReference type="AlphaFoldDB" id="A0A1H9IK59"/>
<dbReference type="PROSITE" id="PS51007">
    <property type="entry name" value="CYTC"/>
    <property type="match status" value="1"/>
</dbReference>
<name>A0A1H9IK59_FLAFI</name>
<feature type="domain" description="Cytochrome c" evidence="6">
    <location>
        <begin position="37"/>
        <end position="135"/>
    </location>
</feature>
<sequence length="166" mass="18838">MKSRLLTILVLAIAFGSCNNKTTSNIAKNDSASEFNIQDNEGLQLMTQKCYACHSVTSKSHDDIIAPPMIAIKKRYSMQYSNREDFINALVAYASDPKEENALMMGAINKFNAMPKQNFKKEDLTKIATYIYDNEIETPKWFDTHFKQNHKNGKGMGNLNNTEKKT</sequence>
<proteinExistence type="predicted"/>
<dbReference type="SUPFAM" id="SSF46626">
    <property type="entry name" value="Cytochrome c"/>
    <property type="match status" value="1"/>
</dbReference>
<accession>A0A1H9IK59</accession>
<organism evidence="7 8">
    <name type="scientific">Flavobacterium frigoris</name>
    <dbReference type="NCBI Taxonomy" id="229204"/>
    <lineage>
        <taxon>Bacteria</taxon>
        <taxon>Pseudomonadati</taxon>
        <taxon>Bacteroidota</taxon>
        <taxon>Flavobacteriia</taxon>
        <taxon>Flavobacteriales</taxon>
        <taxon>Flavobacteriaceae</taxon>
        <taxon>Flavobacterium</taxon>
    </lineage>
</organism>
<evidence type="ECO:0000256" key="5">
    <source>
        <dbReference type="SAM" id="SignalP"/>
    </source>
</evidence>
<dbReference type="InterPro" id="IPR036909">
    <property type="entry name" value="Cyt_c-like_dom_sf"/>
</dbReference>
<evidence type="ECO:0000256" key="4">
    <source>
        <dbReference type="PROSITE-ProRule" id="PRU00433"/>
    </source>
</evidence>
<protein>
    <submittedName>
        <fullName evidence="7">Cytochrome c</fullName>
    </submittedName>
</protein>
<evidence type="ECO:0000259" key="6">
    <source>
        <dbReference type="PROSITE" id="PS51007"/>
    </source>
</evidence>
<gene>
    <name evidence="7" type="ORF">SAMN05444355_10436</name>
</gene>
<dbReference type="Proteomes" id="UP000183658">
    <property type="component" value="Unassembled WGS sequence"/>
</dbReference>
<dbReference type="InterPro" id="IPR009056">
    <property type="entry name" value="Cyt_c-like_dom"/>
</dbReference>
<evidence type="ECO:0000256" key="3">
    <source>
        <dbReference type="ARBA" id="ARBA00023004"/>
    </source>
</evidence>
<keyword evidence="5" id="KW-0732">Signal</keyword>
<keyword evidence="1 4" id="KW-0349">Heme</keyword>
<feature type="chain" id="PRO_5010183876" evidence="5">
    <location>
        <begin position="21"/>
        <end position="166"/>
    </location>
</feature>
<dbReference type="GO" id="GO:0009055">
    <property type="term" value="F:electron transfer activity"/>
    <property type="evidence" value="ECO:0007669"/>
    <property type="project" value="InterPro"/>
</dbReference>
<dbReference type="EMBL" id="FOFZ01000004">
    <property type="protein sequence ID" value="SEQ74990.1"/>
    <property type="molecule type" value="Genomic_DNA"/>
</dbReference>
<reference evidence="8" key="1">
    <citation type="submission" date="2016-10" db="EMBL/GenBank/DDBJ databases">
        <authorList>
            <person name="Varghese N."/>
            <person name="Submissions S."/>
        </authorList>
    </citation>
    <scope>NUCLEOTIDE SEQUENCE [LARGE SCALE GENOMIC DNA]</scope>
    <source>
        <strain evidence="8">DSM 15719</strain>
    </source>
</reference>
<dbReference type="OrthoDB" id="1494333at2"/>
<keyword evidence="8" id="KW-1185">Reference proteome</keyword>
<keyword evidence="2 4" id="KW-0479">Metal-binding</keyword>
<dbReference type="PROSITE" id="PS51257">
    <property type="entry name" value="PROKAR_LIPOPROTEIN"/>
    <property type="match status" value="1"/>
</dbReference>
<dbReference type="Gene3D" id="1.10.760.10">
    <property type="entry name" value="Cytochrome c-like domain"/>
    <property type="match status" value="1"/>
</dbReference>
<dbReference type="Pfam" id="PF00034">
    <property type="entry name" value="Cytochrom_C"/>
    <property type="match status" value="1"/>
</dbReference>
<feature type="signal peptide" evidence="5">
    <location>
        <begin position="1"/>
        <end position="20"/>
    </location>
</feature>
<evidence type="ECO:0000313" key="7">
    <source>
        <dbReference type="EMBL" id="SEQ74990.1"/>
    </source>
</evidence>
<dbReference type="RefSeq" id="WP_074722784.1">
    <property type="nucleotide sequence ID" value="NZ_CBCRVS010000018.1"/>
</dbReference>
<dbReference type="GO" id="GO:0020037">
    <property type="term" value="F:heme binding"/>
    <property type="evidence" value="ECO:0007669"/>
    <property type="project" value="InterPro"/>
</dbReference>
<dbReference type="GO" id="GO:0046872">
    <property type="term" value="F:metal ion binding"/>
    <property type="evidence" value="ECO:0007669"/>
    <property type="project" value="UniProtKB-KW"/>
</dbReference>
<keyword evidence="3 4" id="KW-0408">Iron</keyword>
<evidence type="ECO:0000256" key="1">
    <source>
        <dbReference type="ARBA" id="ARBA00022617"/>
    </source>
</evidence>
<evidence type="ECO:0000256" key="2">
    <source>
        <dbReference type="ARBA" id="ARBA00022723"/>
    </source>
</evidence>
<evidence type="ECO:0000313" key="8">
    <source>
        <dbReference type="Proteomes" id="UP000183658"/>
    </source>
</evidence>